<feature type="compositionally biased region" description="Basic and acidic residues" evidence="1">
    <location>
        <begin position="147"/>
        <end position="162"/>
    </location>
</feature>
<name>A0A1B7MEC4_9AGAM</name>
<gene>
    <name evidence="2" type="ORF">K503DRAFT_788143</name>
</gene>
<dbReference type="Proteomes" id="UP000092154">
    <property type="component" value="Unassembled WGS sequence"/>
</dbReference>
<proteinExistence type="predicted"/>
<evidence type="ECO:0000313" key="3">
    <source>
        <dbReference type="Proteomes" id="UP000092154"/>
    </source>
</evidence>
<dbReference type="OrthoDB" id="10648957at2759"/>
<sequence length="198" mass="21971">DTNGLDVMQPLEHKALLHMIADALSGGYRKVLSGSFGDFKDISVNSSMFNEAYKKIGRAVQEGFKLRLGEENGLPWTQLASKSSVLATQKRRERAKEVVFANMAANHNPSVNVSHRIGRPRPIALRSLGNMNHPWVKETFDYWKNDSDHMDGLLDDPPERSPSDVPPHSSSSPSPDPPTCPTSITITSTFNQTFPKTR</sequence>
<dbReference type="EMBL" id="KV449734">
    <property type="protein sequence ID" value="OAX30954.1"/>
    <property type="molecule type" value="Genomic_DNA"/>
</dbReference>
<feature type="region of interest" description="Disordered" evidence="1">
    <location>
        <begin position="147"/>
        <end position="198"/>
    </location>
</feature>
<protein>
    <submittedName>
        <fullName evidence="2">Uncharacterized protein</fullName>
    </submittedName>
</protein>
<dbReference type="InParanoid" id="A0A1B7MEC4"/>
<reference evidence="2 3" key="1">
    <citation type="submission" date="2016-06" db="EMBL/GenBank/DDBJ databases">
        <title>Comparative genomics of the ectomycorrhizal sister species Rhizopogon vinicolor and Rhizopogon vesiculosus (Basidiomycota: Boletales) reveals a divergence of the mating type B locus.</title>
        <authorList>
            <consortium name="DOE Joint Genome Institute"/>
            <person name="Mujic A.B."/>
            <person name="Kuo A."/>
            <person name="Tritt A."/>
            <person name="Lipzen A."/>
            <person name="Chen C."/>
            <person name="Johnson J."/>
            <person name="Sharma A."/>
            <person name="Barry K."/>
            <person name="Grigoriev I.V."/>
            <person name="Spatafora J.W."/>
        </authorList>
    </citation>
    <scope>NUCLEOTIDE SEQUENCE [LARGE SCALE GENOMIC DNA]</scope>
    <source>
        <strain evidence="2 3">AM-OR11-026</strain>
    </source>
</reference>
<accession>A0A1B7MEC4</accession>
<keyword evidence="3" id="KW-1185">Reference proteome</keyword>
<evidence type="ECO:0000256" key="1">
    <source>
        <dbReference type="SAM" id="MobiDB-lite"/>
    </source>
</evidence>
<dbReference type="AlphaFoldDB" id="A0A1B7MEC4"/>
<feature type="non-terminal residue" evidence="2">
    <location>
        <position position="1"/>
    </location>
</feature>
<organism evidence="2 3">
    <name type="scientific">Rhizopogon vinicolor AM-OR11-026</name>
    <dbReference type="NCBI Taxonomy" id="1314800"/>
    <lineage>
        <taxon>Eukaryota</taxon>
        <taxon>Fungi</taxon>
        <taxon>Dikarya</taxon>
        <taxon>Basidiomycota</taxon>
        <taxon>Agaricomycotina</taxon>
        <taxon>Agaricomycetes</taxon>
        <taxon>Agaricomycetidae</taxon>
        <taxon>Boletales</taxon>
        <taxon>Suillineae</taxon>
        <taxon>Rhizopogonaceae</taxon>
        <taxon>Rhizopogon</taxon>
    </lineage>
</organism>
<evidence type="ECO:0000313" key="2">
    <source>
        <dbReference type="EMBL" id="OAX30954.1"/>
    </source>
</evidence>